<feature type="region of interest" description="Disordered" evidence="1">
    <location>
        <begin position="105"/>
        <end position="133"/>
    </location>
</feature>
<gene>
    <name evidence="2" type="ORF">PR001_g30720</name>
</gene>
<dbReference type="Proteomes" id="UP000429607">
    <property type="component" value="Unassembled WGS sequence"/>
</dbReference>
<evidence type="ECO:0000256" key="1">
    <source>
        <dbReference type="SAM" id="MobiDB-lite"/>
    </source>
</evidence>
<accession>A0A6A3GP17</accession>
<proteinExistence type="predicted"/>
<protein>
    <recommendedName>
        <fullName evidence="4">Reverse transcriptase RNase H-like domain-containing protein</fullName>
    </recommendedName>
</protein>
<dbReference type="EMBL" id="QXFV01007172">
    <property type="protein sequence ID" value="KAE8959429.1"/>
    <property type="molecule type" value="Genomic_DNA"/>
</dbReference>
<evidence type="ECO:0000313" key="2">
    <source>
        <dbReference type="EMBL" id="KAE8959429.1"/>
    </source>
</evidence>
<dbReference type="AlphaFoldDB" id="A0A6A3GP17"/>
<comment type="caution">
    <text evidence="2">The sequence shown here is derived from an EMBL/GenBank/DDBJ whole genome shotgun (WGS) entry which is preliminary data.</text>
</comment>
<reference evidence="2 3" key="1">
    <citation type="submission" date="2018-09" db="EMBL/GenBank/DDBJ databases">
        <title>Genomic investigation of the strawberry pathogen Phytophthora fragariae indicates pathogenicity is determined by transcriptional variation in three key races.</title>
        <authorList>
            <person name="Adams T.M."/>
            <person name="Armitage A.D."/>
            <person name="Sobczyk M.K."/>
            <person name="Bates H.J."/>
            <person name="Dunwell J.M."/>
            <person name="Nellist C.F."/>
            <person name="Harrison R.J."/>
        </authorList>
    </citation>
    <scope>NUCLEOTIDE SEQUENCE [LARGE SCALE GENOMIC DNA]</scope>
    <source>
        <strain evidence="2 3">SCRP249</strain>
    </source>
</reference>
<feature type="non-terminal residue" evidence="2">
    <location>
        <position position="1"/>
    </location>
</feature>
<evidence type="ECO:0000313" key="3">
    <source>
        <dbReference type="Proteomes" id="UP000429607"/>
    </source>
</evidence>
<name>A0A6A3GP17_9STRA</name>
<feature type="compositionally biased region" description="Basic residues" evidence="1">
    <location>
        <begin position="123"/>
        <end position="133"/>
    </location>
</feature>
<organism evidence="2 3">
    <name type="scientific">Phytophthora rubi</name>
    <dbReference type="NCBI Taxonomy" id="129364"/>
    <lineage>
        <taxon>Eukaryota</taxon>
        <taxon>Sar</taxon>
        <taxon>Stramenopiles</taxon>
        <taxon>Oomycota</taxon>
        <taxon>Peronosporomycetes</taxon>
        <taxon>Peronosporales</taxon>
        <taxon>Peronosporaceae</taxon>
        <taxon>Phytophthora</taxon>
    </lineage>
</organism>
<sequence>LVHSGIPVIQPLGALYILDDKSVHPLRLMTRSLDYLILRPKGFHFYTDHRNLVYMVNPYATNGTMTCHRADKLQRWSLSLMAFKYVIEHVPEEFLPLRCHPPRRLGCHAPSPPRPRLAPSSPRPRRLPRRHASRATSAVKLLAGALFAPARTAAGRRQLLAASCARWNSSAAASTVLLVHLALGDAEVQANDEAVGRLNRRAAQIERDPEKMAQ</sequence>
<evidence type="ECO:0008006" key="4">
    <source>
        <dbReference type="Google" id="ProtNLM"/>
    </source>
</evidence>